<organism evidence="2 3">
    <name type="scientific">Pseudomonas gingeri</name>
    <dbReference type="NCBI Taxonomy" id="117681"/>
    <lineage>
        <taxon>Bacteria</taxon>
        <taxon>Pseudomonadati</taxon>
        <taxon>Pseudomonadota</taxon>
        <taxon>Gammaproteobacteria</taxon>
        <taxon>Pseudomonadales</taxon>
        <taxon>Pseudomonadaceae</taxon>
        <taxon>Pseudomonas</taxon>
    </lineage>
</organism>
<evidence type="ECO:0000313" key="2">
    <source>
        <dbReference type="EMBL" id="NWC18093.1"/>
    </source>
</evidence>
<protein>
    <recommendedName>
        <fullName evidence="1">LasR-specific antiactivator QslA domain-containing protein</fullName>
    </recommendedName>
</protein>
<dbReference type="AlphaFoldDB" id="A0A7Y7Y581"/>
<gene>
    <name evidence="2" type="ORF">HX845_30860</name>
</gene>
<dbReference type="Proteomes" id="UP000517547">
    <property type="component" value="Unassembled WGS sequence"/>
</dbReference>
<sequence>MIDRLLLSRLPTPTPIQLASLSPTEAVDHLRHAAHLCLDGARTLAFQNDQQQELGNKLILDAIAFYDTALLRQRHPPSPASTAATRFNACADPLPGSPTPWEKQFAQEIASGARCAGRWIERQTTQPLWWELIKARRDYPEGDRREAFEAGFLRYLQQRLIAAQYRSARSPSLR</sequence>
<dbReference type="Pfam" id="PF18226">
    <property type="entry name" value="QslA"/>
    <property type="match status" value="1"/>
</dbReference>
<proteinExistence type="predicted"/>
<name>A0A7Y7Y581_9PSED</name>
<evidence type="ECO:0000259" key="1">
    <source>
        <dbReference type="Pfam" id="PF18226"/>
    </source>
</evidence>
<evidence type="ECO:0000313" key="3">
    <source>
        <dbReference type="Proteomes" id="UP000517547"/>
    </source>
</evidence>
<dbReference type="InterPro" id="IPR040654">
    <property type="entry name" value="QslA"/>
</dbReference>
<dbReference type="RefSeq" id="WP_017126789.1">
    <property type="nucleotide sequence ID" value="NZ_JACAQE010000012.1"/>
</dbReference>
<feature type="domain" description="LasR-specific antiactivator QslA" evidence="1">
    <location>
        <begin position="91"/>
        <end position="160"/>
    </location>
</feature>
<dbReference type="EMBL" id="JACAQE010000012">
    <property type="protein sequence ID" value="NWC18093.1"/>
    <property type="molecule type" value="Genomic_DNA"/>
</dbReference>
<accession>A0A7Y7Y581</accession>
<comment type="caution">
    <text evidence="2">The sequence shown here is derived from an EMBL/GenBank/DDBJ whole genome shotgun (WGS) entry which is preliminary data.</text>
</comment>
<reference evidence="2 3" key="1">
    <citation type="submission" date="2020-04" db="EMBL/GenBank/DDBJ databases">
        <title>Molecular characterization of pseudomonads from Agaricus bisporus reveal novel blotch 2 pathogens in Western Europe.</title>
        <authorList>
            <person name="Taparia T."/>
            <person name="Krijger M."/>
            <person name="Haynes E."/>
            <person name="Elpinstone J.G."/>
            <person name="Noble R."/>
            <person name="Van Der Wolf J."/>
        </authorList>
    </citation>
    <scope>NUCLEOTIDE SEQUENCE [LARGE SCALE GENOMIC DNA]</scope>
    <source>
        <strain evidence="2 3">IPO3738</strain>
    </source>
</reference>